<evidence type="ECO:0008006" key="4">
    <source>
        <dbReference type="Google" id="ProtNLM"/>
    </source>
</evidence>
<gene>
    <name evidence="2" type="ORF">GCM10022233_11490</name>
</gene>
<feature type="compositionally biased region" description="Polar residues" evidence="1">
    <location>
        <begin position="1"/>
        <end position="13"/>
    </location>
</feature>
<evidence type="ECO:0000256" key="1">
    <source>
        <dbReference type="SAM" id="MobiDB-lite"/>
    </source>
</evidence>
<reference evidence="3" key="1">
    <citation type="journal article" date="2019" name="Int. J. Syst. Evol. Microbiol.">
        <title>The Global Catalogue of Microorganisms (GCM) 10K type strain sequencing project: providing services to taxonomists for standard genome sequencing and annotation.</title>
        <authorList>
            <consortium name="The Broad Institute Genomics Platform"/>
            <consortium name="The Broad Institute Genome Sequencing Center for Infectious Disease"/>
            <person name="Wu L."/>
            <person name="Ma J."/>
        </authorList>
    </citation>
    <scope>NUCLEOTIDE SEQUENCE [LARGE SCALE GENOMIC DNA]</scope>
    <source>
        <strain evidence="3">JCM 16925</strain>
    </source>
</reference>
<feature type="compositionally biased region" description="Pro residues" evidence="1">
    <location>
        <begin position="179"/>
        <end position="189"/>
    </location>
</feature>
<accession>A0ABP7UI25</accession>
<dbReference type="PANTHER" id="PTHR34613">
    <property type="entry name" value="SLL0800 PROTEIN"/>
    <property type="match status" value="1"/>
</dbReference>
<sequence length="595" mass="65223">MDTQNPSAPSRAQSRVAANNNPNQRHRHPNSGGLLHDNTRHTTRFTVIGNHLVQHPDLSALAIGLAVYIQSLPSGARVDIKTLAARFPEGRTRIAAALRELETHGYLRRERKRIPDGRIVTRTVSCNQPGRGSEAQDHQPQPRPRKRRTASAPQAPTRRTATGLPGPDPPPDGHRPPRRSPPPRPPPPAKRARHGPPGPRRRGLAGTGRGPHSRTPHPDHRPATRAPVPPGSPTGPPPRRPTATPAPVHPATCGPPPTPDLRRLRPRLPLAGPRPLPRLPYFRSRPGNRLSGSPATTHRRKARNRTMVSSSHEAMHRIFQDYPGLFSGVSKVLGIDFAPPTSVAVLPNDLTATSPVERRVDTLVRLESEDAEPLLLAIEAQGQKDPDKPASWAYYASYLLTKYRLQPVLLVVCQDRSTAEWAAGPVDFGPPQWPLLTLRPLVAGPHNMPVITDPAEVRKDLALATLSAITHAKNPDVGAILKAMTTVLRDTPQAIADPIIELISQGLGKRPAAELWRNLVAVDLSFYKSYIAEEIRDEGRAEGRAEDILRLLDRRGIDVSNDDRERITSCDDLDVLGRWFDRAITAASTTEVFAD</sequence>
<protein>
    <recommendedName>
        <fullName evidence="4">Helix-turn-helix domain-containing protein</fullName>
    </recommendedName>
</protein>
<proteinExistence type="predicted"/>
<evidence type="ECO:0000313" key="3">
    <source>
        <dbReference type="Proteomes" id="UP001499984"/>
    </source>
</evidence>
<name>A0ABP7UI25_9ACTN</name>
<feature type="region of interest" description="Disordered" evidence="1">
    <location>
        <begin position="121"/>
        <end position="299"/>
    </location>
</feature>
<feature type="compositionally biased region" description="Basic residues" evidence="1">
    <location>
        <begin position="190"/>
        <end position="203"/>
    </location>
</feature>
<organism evidence="2 3">
    <name type="scientific">Streptomyces shaanxiensis</name>
    <dbReference type="NCBI Taxonomy" id="653357"/>
    <lineage>
        <taxon>Bacteria</taxon>
        <taxon>Bacillati</taxon>
        <taxon>Actinomycetota</taxon>
        <taxon>Actinomycetes</taxon>
        <taxon>Kitasatosporales</taxon>
        <taxon>Streptomycetaceae</taxon>
        <taxon>Streptomyces</taxon>
    </lineage>
</organism>
<evidence type="ECO:0000313" key="2">
    <source>
        <dbReference type="EMBL" id="GAA4043908.1"/>
    </source>
</evidence>
<dbReference type="PANTHER" id="PTHR34613:SF1">
    <property type="entry name" value="SLL6017 PROTEIN"/>
    <property type="match status" value="1"/>
</dbReference>
<comment type="caution">
    <text evidence="2">The sequence shown here is derived from an EMBL/GenBank/DDBJ whole genome shotgun (WGS) entry which is preliminary data.</text>
</comment>
<feature type="compositionally biased region" description="Pro residues" evidence="1">
    <location>
        <begin position="227"/>
        <end position="240"/>
    </location>
</feature>
<keyword evidence="3" id="KW-1185">Reference proteome</keyword>
<feature type="compositionally biased region" description="Low complexity" evidence="1">
    <location>
        <begin position="241"/>
        <end position="252"/>
    </location>
</feature>
<dbReference type="Proteomes" id="UP001499984">
    <property type="component" value="Unassembled WGS sequence"/>
</dbReference>
<dbReference type="PRINTS" id="PR01217">
    <property type="entry name" value="PRICHEXTENSN"/>
</dbReference>
<dbReference type="EMBL" id="BAAAZY010000005">
    <property type="protein sequence ID" value="GAA4043908.1"/>
    <property type="molecule type" value="Genomic_DNA"/>
</dbReference>
<feature type="compositionally biased region" description="Polar residues" evidence="1">
    <location>
        <begin position="151"/>
        <end position="160"/>
    </location>
</feature>
<feature type="region of interest" description="Disordered" evidence="1">
    <location>
        <begin position="1"/>
        <end position="38"/>
    </location>
</feature>